<dbReference type="InterPro" id="IPR001851">
    <property type="entry name" value="ABC_transp_permease"/>
</dbReference>
<feature type="transmembrane region" description="Helical" evidence="6">
    <location>
        <begin position="272"/>
        <end position="305"/>
    </location>
</feature>
<gene>
    <name evidence="7" type="primary">yjfF</name>
    <name evidence="7" type="ORF">JFN88_14755</name>
</gene>
<dbReference type="PANTHER" id="PTHR32196:SF63">
    <property type="entry name" value="INNER MEMBRANE ABC TRANSPORTER PERMEASE PROTEIN YJFF"/>
    <property type="match status" value="1"/>
</dbReference>
<organism evidence="7 8">
    <name type="scientific">Paenibacillus roseus</name>
    <dbReference type="NCBI Taxonomy" id="2798579"/>
    <lineage>
        <taxon>Bacteria</taxon>
        <taxon>Bacillati</taxon>
        <taxon>Bacillota</taxon>
        <taxon>Bacilli</taxon>
        <taxon>Bacillales</taxon>
        <taxon>Paenibacillaceae</taxon>
        <taxon>Paenibacillus</taxon>
    </lineage>
</organism>
<dbReference type="CDD" id="cd06579">
    <property type="entry name" value="TM_PBP1_transp_AraH_like"/>
    <property type="match status" value="1"/>
</dbReference>
<dbReference type="Proteomes" id="UP000640274">
    <property type="component" value="Unassembled WGS sequence"/>
</dbReference>
<accession>A0A934J451</accession>
<reference evidence="7" key="1">
    <citation type="submission" date="2020-12" db="EMBL/GenBank/DDBJ databases">
        <authorList>
            <person name="Huq M.A."/>
        </authorList>
    </citation>
    <scope>NUCLEOTIDE SEQUENCE</scope>
    <source>
        <strain evidence="7">MAHUQ-46</strain>
    </source>
</reference>
<dbReference type="GO" id="GO:0022857">
    <property type="term" value="F:transmembrane transporter activity"/>
    <property type="evidence" value="ECO:0007669"/>
    <property type="project" value="InterPro"/>
</dbReference>
<dbReference type="PANTHER" id="PTHR32196">
    <property type="entry name" value="ABC TRANSPORTER PERMEASE PROTEIN YPHD-RELATED-RELATED"/>
    <property type="match status" value="1"/>
</dbReference>
<keyword evidence="4 6" id="KW-1133">Transmembrane helix</keyword>
<evidence type="ECO:0000256" key="5">
    <source>
        <dbReference type="ARBA" id="ARBA00023136"/>
    </source>
</evidence>
<dbReference type="NCBIfam" id="NF008630">
    <property type="entry name" value="PRK11618.1"/>
    <property type="match status" value="1"/>
</dbReference>
<proteinExistence type="predicted"/>
<dbReference type="AlphaFoldDB" id="A0A934J451"/>
<evidence type="ECO:0000256" key="2">
    <source>
        <dbReference type="ARBA" id="ARBA00022475"/>
    </source>
</evidence>
<sequence length="362" mass="38946">MSDPIRRVQTNADIQKEGDYVVKALRIRVSSNNIIILATLLLLVLLYGAGSMMYTGFFSMQVFLNLFIDNAYLIIVATGMAFVIITGGIDLSVASVVALISMVSASLLEQGMNAYVVMSISLLVGIAFGAGQGYLIHRFQLHPWIVTLAGMFLGRGIAYLIGTESIVVKNETYTKISSYKINLFGGGFISISVVIALLFVILAILVGRYTGFGRAVYALGGSERSSVLMGLSVGNTTIAVYTLSGFCSALGGIVFTFYMLSGNSLHLMGMEMDAIAACVIGGILLTGGFGYLIGPMFGVLCTGIIQTIIIFQGTLSSWWTKIVIGFLLFLFMALQRLIVMRKEKGGNATQITRKIAKNNVKM</sequence>
<name>A0A934J451_9BACL</name>
<evidence type="ECO:0000256" key="3">
    <source>
        <dbReference type="ARBA" id="ARBA00022692"/>
    </source>
</evidence>
<feature type="transmembrane region" description="Helical" evidence="6">
    <location>
        <begin position="112"/>
        <end position="135"/>
    </location>
</feature>
<dbReference type="GO" id="GO:0005886">
    <property type="term" value="C:plasma membrane"/>
    <property type="evidence" value="ECO:0007669"/>
    <property type="project" value="UniProtKB-SubCell"/>
</dbReference>
<feature type="transmembrane region" description="Helical" evidence="6">
    <location>
        <begin position="71"/>
        <end position="100"/>
    </location>
</feature>
<comment type="subcellular location">
    <subcellularLocation>
        <location evidence="1">Cell membrane</location>
        <topology evidence="1">Multi-pass membrane protein</topology>
    </subcellularLocation>
</comment>
<keyword evidence="2" id="KW-1003">Cell membrane</keyword>
<feature type="transmembrane region" description="Helical" evidence="6">
    <location>
        <begin position="183"/>
        <end position="206"/>
    </location>
</feature>
<keyword evidence="5 6" id="KW-0472">Membrane</keyword>
<protein>
    <submittedName>
        <fullName evidence="7">Sugar ABC transporter permease YjfF</fullName>
    </submittedName>
</protein>
<keyword evidence="8" id="KW-1185">Reference proteome</keyword>
<feature type="transmembrane region" description="Helical" evidence="6">
    <location>
        <begin position="34"/>
        <end position="59"/>
    </location>
</feature>
<comment type="caution">
    <text evidence="7">The sequence shown here is derived from an EMBL/GenBank/DDBJ whole genome shotgun (WGS) entry which is preliminary data.</text>
</comment>
<evidence type="ECO:0000313" key="7">
    <source>
        <dbReference type="EMBL" id="MBJ6362505.1"/>
    </source>
</evidence>
<evidence type="ECO:0000256" key="4">
    <source>
        <dbReference type="ARBA" id="ARBA00022989"/>
    </source>
</evidence>
<evidence type="ECO:0000256" key="1">
    <source>
        <dbReference type="ARBA" id="ARBA00004651"/>
    </source>
</evidence>
<feature type="transmembrane region" description="Helical" evidence="6">
    <location>
        <begin position="238"/>
        <end position="260"/>
    </location>
</feature>
<feature type="transmembrane region" description="Helical" evidence="6">
    <location>
        <begin position="141"/>
        <end position="162"/>
    </location>
</feature>
<dbReference type="EMBL" id="JAELUP010000077">
    <property type="protein sequence ID" value="MBJ6362505.1"/>
    <property type="molecule type" value="Genomic_DNA"/>
</dbReference>
<evidence type="ECO:0000313" key="8">
    <source>
        <dbReference type="Proteomes" id="UP000640274"/>
    </source>
</evidence>
<dbReference type="Pfam" id="PF02653">
    <property type="entry name" value="BPD_transp_2"/>
    <property type="match status" value="1"/>
</dbReference>
<evidence type="ECO:0000256" key="6">
    <source>
        <dbReference type="SAM" id="Phobius"/>
    </source>
</evidence>
<feature type="transmembrane region" description="Helical" evidence="6">
    <location>
        <begin position="317"/>
        <end position="334"/>
    </location>
</feature>
<keyword evidence="3 6" id="KW-0812">Transmembrane</keyword>